<feature type="transmembrane region" description="Helical" evidence="1">
    <location>
        <begin position="15"/>
        <end position="47"/>
    </location>
</feature>
<sequence>MSLMLSTLTTTNRRIFWAATFIAASIVFSFGWACALPLAGFAAVAALTTARREALLLTGAVWFANQTVGFLFLHYPTDAMTLFWGGALGVIALLSCESAGLLARRFPGFAGGLAAFLSAFVVYESLILAVTAATGPGVDHFTAPVVSRIFFINFGAFATLLMLKAAAAAVAYRNAAKTFASRPI</sequence>
<gene>
    <name evidence="2" type="ORF">EHO51_14370</name>
</gene>
<dbReference type="KEGG" id="mros:EHO51_14370"/>
<keyword evidence="1" id="KW-0472">Membrane</keyword>
<dbReference type="AlphaFoldDB" id="A0A3G8M7S4"/>
<reference evidence="2 3" key="1">
    <citation type="submission" date="2018-11" db="EMBL/GenBank/DDBJ databases">
        <title>Genome squencing of methanotrophic bacteria isolated from alkaline groundwater in Korea.</title>
        <authorList>
            <person name="Nguyen L.N."/>
        </authorList>
    </citation>
    <scope>NUCLEOTIDE SEQUENCE [LARGE SCALE GENOMIC DNA]</scope>
    <source>
        <strain evidence="2 3">GW6</strain>
    </source>
</reference>
<evidence type="ECO:0000313" key="3">
    <source>
        <dbReference type="Proteomes" id="UP000273982"/>
    </source>
</evidence>
<feature type="transmembrane region" description="Helical" evidence="1">
    <location>
        <begin position="54"/>
        <end position="75"/>
    </location>
</feature>
<keyword evidence="1" id="KW-0812">Transmembrane</keyword>
<dbReference type="EMBL" id="CP034086">
    <property type="protein sequence ID" value="AZG77817.1"/>
    <property type="molecule type" value="Genomic_DNA"/>
</dbReference>
<dbReference type="RefSeq" id="WP_124739457.1">
    <property type="nucleotide sequence ID" value="NZ_CP034086.1"/>
</dbReference>
<feature type="transmembrane region" description="Helical" evidence="1">
    <location>
        <begin position="81"/>
        <end position="102"/>
    </location>
</feature>
<feature type="transmembrane region" description="Helical" evidence="1">
    <location>
        <begin position="109"/>
        <end position="130"/>
    </location>
</feature>
<accession>A0A3G8M7S4</accession>
<protein>
    <submittedName>
        <fullName evidence="2">Uncharacterized protein</fullName>
    </submittedName>
</protein>
<name>A0A3G8M7S4_9HYPH</name>
<evidence type="ECO:0000256" key="1">
    <source>
        <dbReference type="SAM" id="Phobius"/>
    </source>
</evidence>
<organism evidence="2 3">
    <name type="scientific">Methylocystis rosea</name>
    <dbReference type="NCBI Taxonomy" id="173366"/>
    <lineage>
        <taxon>Bacteria</taxon>
        <taxon>Pseudomonadati</taxon>
        <taxon>Pseudomonadota</taxon>
        <taxon>Alphaproteobacteria</taxon>
        <taxon>Hyphomicrobiales</taxon>
        <taxon>Methylocystaceae</taxon>
        <taxon>Methylocystis</taxon>
    </lineage>
</organism>
<evidence type="ECO:0000313" key="2">
    <source>
        <dbReference type="EMBL" id="AZG77817.1"/>
    </source>
</evidence>
<keyword evidence="1" id="KW-1133">Transmembrane helix</keyword>
<dbReference type="Proteomes" id="UP000273982">
    <property type="component" value="Chromosome"/>
</dbReference>
<proteinExistence type="predicted"/>
<feature type="transmembrane region" description="Helical" evidence="1">
    <location>
        <begin position="150"/>
        <end position="172"/>
    </location>
</feature>